<name>A0ABV3R1J5_9HYPH</name>
<organism evidence="1 2">
    <name type="scientific">Mesorhizobium marinum</name>
    <dbReference type="NCBI Taxonomy" id="3228790"/>
    <lineage>
        <taxon>Bacteria</taxon>
        <taxon>Pseudomonadati</taxon>
        <taxon>Pseudomonadota</taxon>
        <taxon>Alphaproteobacteria</taxon>
        <taxon>Hyphomicrobiales</taxon>
        <taxon>Phyllobacteriaceae</taxon>
        <taxon>Mesorhizobium</taxon>
    </lineage>
</organism>
<reference evidence="1 2" key="1">
    <citation type="submission" date="2024-06" db="EMBL/GenBank/DDBJ databases">
        <authorList>
            <person name="Tuo L."/>
        </authorList>
    </citation>
    <scope>NUCLEOTIDE SEQUENCE [LARGE SCALE GENOMIC DNA]</scope>
    <source>
        <strain evidence="1 2">ZMM04-5</strain>
    </source>
</reference>
<dbReference type="EMBL" id="JBFOCI010000003">
    <property type="protein sequence ID" value="MEW9806905.1"/>
    <property type="molecule type" value="Genomic_DNA"/>
</dbReference>
<dbReference type="Proteomes" id="UP001556196">
    <property type="component" value="Unassembled WGS sequence"/>
</dbReference>
<proteinExistence type="predicted"/>
<keyword evidence="2" id="KW-1185">Reference proteome</keyword>
<gene>
    <name evidence="1" type="ORF">ABUE31_13015</name>
</gene>
<sequence length="299" mass="33335">MQISLHIGPHKTGTTSIQTFLLDRYGGSGPRSIWYPAPTDRGPGHSRLALDHIRGGRLLENLVAVADAAGVRHLILSSEDFSFADAGALNRLCFLSKHDVRLLVTINSPQYRIPSLWQEMVKHGSTKSLAEAIDQIFGMPGMRPDFVSSFASGLNPKEVAIIHVSRSEPRSALIENFCAAIELIDNNYRQKDMNESFGYLEVELVRKLNLILSDLEIGSDMQKSIRALCSSSMRSDEWRKIVNEIGIHIDGEYIEKEEMLSKLIYSDIESVAKMFETRVLGDRGALFEGGQHKKHQALG</sequence>
<evidence type="ECO:0008006" key="3">
    <source>
        <dbReference type="Google" id="ProtNLM"/>
    </source>
</evidence>
<comment type="caution">
    <text evidence="1">The sequence shown here is derived from an EMBL/GenBank/DDBJ whole genome shotgun (WGS) entry which is preliminary data.</text>
</comment>
<accession>A0ABV3R1J5</accession>
<protein>
    <recommendedName>
        <fullName evidence="3">Sulfotransferase domain-containing protein</fullName>
    </recommendedName>
</protein>
<evidence type="ECO:0000313" key="2">
    <source>
        <dbReference type="Proteomes" id="UP001556196"/>
    </source>
</evidence>
<dbReference type="RefSeq" id="WP_367724032.1">
    <property type="nucleotide sequence ID" value="NZ_JBFOCI010000003.1"/>
</dbReference>
<evidence type="ECO:0000313" key="1">
    <source>
        <dbReference type="EMBL" id="MEW9806905.1"/>
    </source>
</evidence>